<evidence type="ECO:0000313" key="2">
    <source>
        <dbReference type="Proteomes" id="UP000268623"/>
    </source>
</evidence>
<protein>
    <submittedName>
        <fullName evidence="1">Uncharacterized protein</fullName>
    </submittedName>
</protein>
<proteinExistence type="predicted"/>
<keyword evidence="2" id="KW-1185">Reference proteome</keyword>
<evidence type="ECO:0000313" key="1">
    <source>
        <dbReference type="EMBL" id="RNJ51475.1"/>
    </source>
</evidence>
<organism evidence="1 2">
    <name type="scientific">Methylocystis hirsuta</name>
    <dbReference type="NCBI Taxonomy" id="369798"/>
    <lineage>
        <taxon>Bacteria</taxon>
        <taxon>Pseudomonadati</taxon>
        <taxon>Pseudomonadota</taxon>
        <taxon>Alphaproteobacteria</taxon>
        <taxon>Hyphomicrobiales</taxon>
        <taxon>Methylocystaceae</taxon>
        <taxon>Methylocystis</taxon>
    </lineage>
</organism>
<dbReference type="InterPro" id="IPR046155">
    <property type="entry name" value="DUF6157"/>
</dbReference>
<comment type="caution">
    <text evidence="1">The sequence shown here is derived from an EMBL/GenBank/DDBJ whole genome shotgun (WGS) entry which is preliminary data.</text>
</comment>
<reference evidence="1 2" key="1">
    <citation type="submission" date="2018-08" db="EMBL/GenBank/DDBJ databases">
        <title>Genome sequence of Methylocystis hirsuta CSC1, a methanotroph able to accumulate PHAs.</title>
        <authorList>
            <person name="Bordel S."/>
            <person name="Rodriguez E."/>
            <person name="Gancedo J."/>
            <person name="Munoz R."/>
        </authorList>
    </citation>
    <scope>NUCLEOTIDE SEQUENCE [LARGE SCALE GENOMIC DNA]</scope>
    <source>
        <strain evidence="1 2">CSC1</strain>
    </source>
</reference>
<sequence>MCWSRADASGIKRQLKSTNYHNVFITVSADCPATAGIEPANGNSVGGLQYALLRGEPYSFTSDDLLFEVFARRNGIEDHKREIARAAFFSKPQACLRASPLAKQYGWGLHHDERGRVAVYGVETEAYRKLAARDDLKLVPGMRNRRS</sequence>
<name>A0A3M9XUF7_9HYPH</name>
<dbReference type="OrthoDB" id="2361182at2"/>
<dbReference type="AlphaFoldDB" id="A0A3M9XUF7"/>
<gene>
    <name evidence="1" type="ORF">D1O30_02980</name>
</gene>
<dbReference type="EMBL" id="QWDD01000001">
    <property type="protein sequence ID" value="RNJ51475.1"/>
    <property type="molecule type" value="Genomic_DNA"/>
</dbReference>
<dbReference type="Pfam" id="PF19654">
    <property type="entry name" value="DUF6157"/>
    <property type="match status" value="1"/>
</dbReference>
<accession>A0A3M9XUF7</accession>
<dbReference type="Proteomes" id="UP000268623">
    <property type="component" value="Unassembled WGS sequence"/>
</dbReference>